<dbReference type="RefSeq" id="WP_010937898.1">
    <property type="nucleotide sequence ID" value="NC_008751.1"/>
</dbReference>
<dbReference type="SUPFAM" id="SSF75169">
    <property type="entry name" value="DsrEFH-like"/>
    <property type="match status" value="1"/>
</dbReference>
<accession>A0A0H3AAB8</accession>
<dbReference type="Proteomes" id="UP000009173">
    <property type="component" value="Chromosome"/>
</dbReference>
<sequence>MHYDLLVHVDSDDAAVLGLALANIVNYRAALPQDQFHVVLVANGPAVKQFVLQEQTHAPVIADLHAAGVSFRMCNNALTKFGIAPETLQTACEVVPAGVVEVVDLQRKGYAYIKP</sequence>
<dbReference type="Pfam" id="PF02635">
    <property type="entry name" value="DsrE"/>
    <property type="match status" value="1"/>
</dbReference>
<dbReference type="PANTHER" id="PTHR37691">
    <property type="entry name" value="BLR3518 PROTEIN"/>
    <property type="match status" value="1"/>
</dbReference>
<dbReference type="PANTHER" id="PTHR37691:SF1">
    <property type="entry name" value="BLR3518 PROTEIN"/>
    <property type="match status" value="1"/>
</dbReference>
<protein>
    <submittedName>
        <fullName evidence="1">Uncharacterized protein</fullName>
    </submittedName>
</protein>
<dbReference type="Gene3D" id="3.40.1260.10">
    <property type="entry name" value="DsrEFH-like"/>
    <property type="match status" value="1"/>
</dbReference>
<dbReference type="HOGENOM" id="CLU_127515_3_1_7"/>
<evidence type="ECO:0000313" key="1">
    <source>
        <dbReference type="EMBL" id="ABM29373.1"/>
    </source>
</evidence>
<proteinExistence type="predicted"/>
<dbReference type="EMBL" id="CP000527">
    <property type="protein sequence ID" value="ABM29373.1"/>
    <property type="molecule type" value="Genomic_DNA"/>
</dbReference>
<evidence type="ECO:0000313" key="2">
    <source>
        <dbReference type="Proteomes" id="UP000009173"/>
    </source>
</evidence>
<dbReference type="SMR" id="A0A0H3AAB8"/>
<dbReference type="InterPro" id="IPR003787">
    <property type="entry name" value="Sulphur_relay_DsrE/F-like"/>
</dbReference>
<reference evidence="2" key="1">
    <citation type="journal article" date="2009" name="Environ. Microbiol.">
        <title>Contribution of mobile genetic elements to Desulfovibrio vulgaris genome plasticity.</title>
        <authorList>
            <person name="Walker C.B."/>
            <person name="Stolyar S."/>
            <person name="Chivian D."/>
            <person name="Pinel N."/>
            <person name="Gabster J.A."/>
            <person name="Dehal P.S."/>
            <person name="He Z."/>
            <person name="Yang Z.K."/>
            <person name="Yen H.C."/>
            <person name="Zhou J."/>
            <person name="Wall J.D."/>
            <person name="Hazen T.C."/>
            <person name="Arkin A.P."/>
            <person name="Stahl D.A."/>
        </authorList>
    </citation>
    <scope>NUCLEOTIDE SEQUENCE [LARGE SCALE GENOMIC DNA]</scope>
    <source>
        <strain evidence="2">DP4</strain>
    </source>
</reference>
<dbReference type="KEGG" id="dvl:Dvul_2357"/>
<dbReference type="AlphaFoldDB" id="A0A0H3AAB8"/>
<name>A0A0H3AAB8_NITV4</name>
<gene>
    <name evidence="1" type="ordered locus">Dvul_2357</name>
</gene>
<dbReference type="InterPro" id="IPR027396">
    <property type="entry name" value="DsrEFH-like"/>
</dbReference>
<organism evidence="1 2">
    <name type="scientific">Nitratidesulfovibrio vulgaris (strain DP4)</name>
    <name type="common">Desulfovibrio vulgaris</name>
    <dbReference type="NCBI Taxonomy" id="391774"/>
    <lineage>
        <taxon>Bacteria</taxon>
        <taxon>Pseudomonadati</taxon>
        <taxon>Thermodesulfobacteriota</taxon>
        <taxon>Desulfovibrionia</taxon>
        <taxon>Desulfovibrionales</taxon>
        <taxon>Desulfovibrionaceae</taxon>
        <taxon>Nitratidesulfovibrio</taxon>
    </lineage>
</organism>